<comment type="caution">
    <text evidence="5">The sequence shown here is derived from an EMBL/GenBank/DDBJ whole genome shotgun (WGS) entry which is preliminary data.</text>
</comment>
<protein>
    <submittedName>
        <fullName evidence="5">AraC family transcriptional regulator</fullName>
    </submittedName>
</protein>
<organism evidence="5 6">
    <name type="scientific">Sphingobacterium athyrii</name>
    <dbReference type="NCBI Taxonomy" id="2152717"/>
    <lineage>
        <taxon>Bacteria</taxon>
        <taxon>Pseudomonadati</taxon>
        <taxon>Bacteroidota</taxon>
        <taxon>Sphingobacteriia</taxon>
        <taxon>Sphingobacteriales</taxon>
        <taxon>Sphingobacteriaceae</taxon>
        <taxon>Sphingobacterium</taxon>
    </lineage>
</organism>
<dbReference type="GO" id="GO:0043565">
    <property type="term" value="F:sequence-specific DNA binding"/>
    <property type="evidence" value="ECO:0007669"/>
    <property type="project" value="InterPro"/>
</dbReference>
<feature type="domain" description="HTH araC/xylS-type" evidence="4">
    <location>
        <begin position="186"/>
        <end position="284"/>
    </location>
</feature>
<name>A0A363NWL7_9SPHI</name>
<dbReference type="PANTHER" id="PTHR43280:SF32">
    <property type="entry name" value="TRANSCRIPTIONAL REGULATORY PROTEIN"/>
    <property type="match status" value="1"/>
</dbReference>
<keyword evidence="1" id="KW-0805">Transcription regulation</keyword>
<keyword evidence="6" id="KW-1185">Reference proteome</keyword>
<dbReference type="SUPFAM" id="SSF51215">
    <property type="entry name" value="Regulatory protein AraC"/>
    <property type="match status" value="1"/>
</dbReference>
<dbReference type="Pfam" id="PF12833">
    <property type="entry name" value="HTH_18"/>
    <property type="match status" value="1"/>
</dbReference>
<evidence type="ECO:0000313" key="5">
    <source>
        <dbReference type="EMBL" id="PUV25212.1"/>
    </source>
</evidence>
<dbReference type="Gene3D" id="2.60.120.10">
    <property type="entry name" value="Jelly Rolls"/>
    <property type="match status" value="1"/>
</dbReference>
<accession>A0A363NWL7</accession>
<dbReference type="PANTHER" id="PTHR43280">
    <property type="entry name" value="ARAC-FAMILY TRANSCRIPTIONAL REGULATOR"/>
    <property type="match status" value="1"/>
</dbReference>
<evidence type="ECO:0000256" key="2">
    <source>
        <dbReference type="ARBA" id="ARBA00023125"/>
    </source>
</evidence>
<sequence>MERLHLKKQINKIEDKKLSFRVFDLDAEHLQAYTAPHQKDHFCIFVIQEGELRLQIEDRQYILNSSRISVIFPDQVHAIQAFSDQVAGKIILFEEVLFCSDILKNELSPYNINLSTQLNNTVLSTDEFAESIHTIKLIQDIYQNPSLVRKEEARFYIKIFLLKLIESVHGQHPVLGTKTADQSLYIEFKKLLNENYKEERSVQYYADQLYITPKKLNAITKKHCGDTAINTIHNRIMTEIKRQLMFADITHKEIAFDLGFNSPAALNKFVKAKLNETPTQLQNELAQMYNT</sequence>
<gene>
    <name evidence="5" type="ORF">DCO56_09775</name>
</gene>
<dbReference type="Gene3D" id="1.10.10.60">
    <property type="entry name" value="Homeodomain-like"/>
    <property type="match status" value="1"/>
</dbReference>
<dbReference type="InterPro" id="IPR018060">
    <property type="entry name" value="HTH_AraC"/>
</dbReference>
<dbReference type="Pfam" id="PF02311">
    <property type="entry name" value="AraC_binding"/>
    <property type="match status" value="1"/>
</dbReference>
<evidence type="ECO:0000313" key="6">
    <source>
        <dbReference type="Proteomes" id="UP000250831"/>
    </source>
</evidence>
<dbReference type="SUPFAM" id="SSF46689">
    <property type="entry name" value="Homeodomain-like"/>
    <property type="match status" value="1"/>
</dbReference>
<reference evidence="5 6" key="1">
    <citation type="submission" date="2018-04" db="EMBL/GenBank/DDBJ databases">
        <title>Sphingobacterium sp. M46 Genome.</title>
        <authorList>
            <person name="Cheng J."/>
            <person name="Li Y."/>
        </authorList>
    </citation>
    <scope>NUCLEOTIDE SEQUENCE [LARGE SCALE GENOMIC DNA]</scope>
    <source>
        <strain evidence="5 6">M46</strain>
    </source>
</reference>
<dbReference type="AlphaFoldDB" id="A0A363NWL7"/>
<dbReference type="Proteomes" id="UP000250831">
    <property type="component" value="Unassembled WGS sequence"/>
</dbReference>
<dbReference type="SMART" id="SM00342">
    <property type="entry name" value="HTH_ARAC"/>
    <property type="match status" value="1"/>
</dbReference>
<dbReference type="PROSITE" id="PS01124">
    <property type="entry name" value="HTH_ARAC_FAMILY_2"/>
    <property type="match status" value="1"/>
</dbReference>
<dbReference type="EMBL" id="QCXX01000002">
    <property type="protein sequence ID" value="PUV25212.1"/>
    <property type="molecule type" value="Genomic_DNA"/>
</dbReference>
<proteinExistence type="predicted"/>
<dbReference type="OrthoDB" id="2585681at2"/>
<keyword evidence="3" id="KW-0804">Transcription</keyword>
<dbReference type="RefSeq" id="WP_108633546.1">
    <property type="nucleotide sequence ID" value="NZ_QCXX01000002.1"/>
</dbReference>
<dbReference type="InterPro" id="IPR009057">
    <property type="entry name" value="Homeodomain-like_sf"/>
</dbReference>
<dbReference type="InterPro" id="IPR003313">
    <property type="entry name" value="AraC-bd"/>
</dbReference>
<keyword evidence="2" id="KW-0238">DNA-binding</keyword>
<dbReference type="GO" id="GO:0003700">
    <property type="term" value="F:DNA-binding transcription factor activity"/>
    <property type="evidence" value="ECO:0007669"/>
    <property type="project" value="InterPro"/>
</dbReference>
<evidence type="ECO:0000259" key="4">
    <source>
        <dbReference type="PROSITE" id="PS01124"/>
    </source>
</evidence>
<dbReference type="InterPro" id="IPR037923">
    <property type="entry name" value="HTH-like"/>
</dbReference>
<evidence type="ECO:0000256" key="1">
    <source>
        <dbReference type="ARBA" id="ARBA00023015"/>
    </source>
</evidence>
<evidence type="ECO:0000256" key="3">
    <source>
        <dbReference type="ARBA" id="ARBA00023163"/>
    </source>
</evidence>
<dbReference type="InterPro" id="IPR014710">
    <property type="entry name" value="RmlC-like_jellyroll"/>
</dbReference>